<accession>W9CMP3</accession>
<proteinExistence type="predicted"/>
<dbReference type="InterPro" id="IPR053178">
    <property type="entry name" value="Osmoadaptation_assoc"/>
</dbReference>
<gene>
    <name evidence="2" type="ORF">SBOR_3802</name>
</gene>
<protein>
    <recommendedName>
        <fullName evidence="4">C6 zinc finger domain protein</fullName>
    </recommendedName>
</protein>
<dbReference type="STRING" id="1432307.W9CMP3"/>
<organism evidence="2 3">
    <name type="scientific">Sclerotinia borealis (strain F-4128)</name>
    <dbReference type="NCBI Taxonomy" id="1432307"/>
    <lineage>
        <taxon>Eukaryota</taxon>
        <taxon>Fungi</taxon>
        <taxon>Dikarya</taxon>
        <taxon>Ascomycota</taxon>
        <taxon>Pezizomycotina</taxon>
        <taxon>Leotiomycetes</taxon>
        <taxon>Helotiales</taxon>
        <taxon>Sclerotiniaceae</taxon>
        <taxon>Sclerotinia</taxon>
    </lineage>
</organism>
<feature type="region of interest" description="Disordered" evidence="1">
    <location>
        <begin position="1"/>
        <end position="25"/>
    </location>
</feature>
<keyword evidence="3" id="KW-1185">Reference proteome</keyword>
<dbReference type="EMBL" id="AYSA01000164">
    <property type="protein sequence ID" value="ESZ95785.1"/>
    <property type="molecule type" value="Genomic_DNA"/>
</dbReference>
<dbReference type="Proteomes" id="UP000019487">
    <property type="component" value="Unassembled WGS sequence"/>
</dbReference>
<name>W9CMP3_SCLBF</name>
<reference evidence="2 3" key="1">
    <citation type="journal article" date="2014" name="Genome Announc.">
        <title>Draft genome sequence of Sclerotinia borealis, a psychrophilic plant pathogenic fungus.</title>
        <authorList>
            <person name="Mardanov A.V."/>
            <person name="Beletsky A.V."/>
            <person name="Kadnikov V.V."/>
            <person name="Ignatov A.N."/>
            <person name="Ravin N.V."/>
        </authorList>
    </citation>
    <scope>NUCLEOTIDE SEQUENCE [LARGE SCALE GENOMIC DNA]</scope>
    <source>
        <strain evidence="3">F-4157</strain>
    </source>
</reference>
<evidence type="ECO:0000313" key="3">
    <source>
        <dbReference type="Proteomes" id="UP000019487"/>
    </source>
</evidence>
<evidence type="ECO:0000313" key="2">
    <source>
        <dbReference type="EMBL" id="ESZ95785.1"/>
    </source>
</evidence>
<sequence>MNPPSIDSAARMVGHSNAGTNSRQVEPYHIPRPINAASSDELTAVVLSCFLPKLQKSLPSFDTSTSQVCGSWVEMLPSIVARAHSGELITAATRAFGTIILDRGPEGKHKIFHAIEEYVATLQKLNIALQSSESFFKIETAAAILCLAMVELMLPKSEGNTFAHFGGLGALINMYSPEVFSSGDFHLIFLGCRSVLLFQALNARKSSFLGQEEWLTTPFRHHLPSDMQKLIGDVAVLPSILEEIDTLQALPPDAAVQRAYMAKIALSGVHDRLSKWDGRFGKEEKSNHEFLQHTDITDRWKDEVLDFWFSSLLAANVYTHMWDFQIICRTEIAELSSFVRDCNGYGIARVGKAREEHDPRLLALATRIYQCMEYLLQDEMMLYGPAAAIFPLKTAYNVLIRDMDGNKEQIKRCWKYFDRVCGKGFLSASVGTI</sequence>
<dbReference type="OrthoDB" id="4491390at2759"/>
<dbReference type="PANTHER" id="PTHR38111:SF9">
    <property type="entry name" value="ZN(2)-C6 FUNGAL-TYPE DOMAIN-CONTAINING PROTEIN"/>
    <property type="match status" value="1"/>
</dbReference>
<comment type="caution">
    <text evidence="2">The sequence shown here is derived from an EMBL/GenBank/DDBJ whole genome shotgun (WGS) entry which is preliminary data.</text>
</comment>
<evidence type="ECO:0000256" key="1">
    <source>
        <dbReference type="SAM" id="MobiDB-lite"/>
    </source>
</evidence>
<dbReference type="AlphaFoldDB" id="W9CMP3"/>
<dbReference type="PANTHER" id="PTHR38111">
    <property type="entry name" value="ZN(2)-C6 FUNGAL-TYPE DOMAIN-CONTAINING PROTEIN-RELATED"/>
    <property type="match status" value="1"/>
</dbReference>
<evidence type="ECO:0008006" key="4">
    <source>
        <dbReference type="Google" id="ProtNLM"/>
    </source>
</evidence>
<dbReference type="HOGENOM" id="CLU_021599_0_0_1"/>